<name>A0ABX5B538_9SPIR</name>
<keyword evidence="3" id="KW-1185">Reference proteome</keyword>
<dbReference type="Proteomes" id="UP000238924">
    <property type="component" value="Unassembled WGS sequence"/>
</dbReference>
<dbReference type="EMBL" id="JJMJ01000179">
    <property type="protein sequence ID" value="PPS21427.1"/>
    <property type="molecule type" value="Genomic_DNA"/>
</dbReference>
<dbReference type="PROSITE" id="PS51257">
    <property type="entry name" value="PROKAR_LIPOPROTEIN"/>
    <property type="match status" value="1"/>
</dbReference>
<gene>
    <name evidence="2" type="ORF">DJ52_10910</name>
</gene>
<reference evidence="2 3" key="1">
    <citation type="submission" date="2014-04" db="EMBL/GenBank/DDBJ databases">
        <title>Whole genome sequence of 'Brachyspira hampsonii' D13-03603F2.</title>
        <authorList>
            <person name="Patterson A.H."/>
            <person name="Chaban B."/>
            <person name="Fernando C."/>
            <person name="Harding J.C."/>
            <person name="Hill J.E."/>
        </authorList>
    </citation>
    <scope>NUCLEOTIDE SEQUENCE [LARGE SCALE GENOMIC DNA]</scope>
    <source>
        <strain evidence="2 3">D13-03603F2</strain>
    </source>
</reference>
<organism evidence="2 3">
    <name type="scientific">Brachyspira murdochii</name>
    <dbReference type="NCBI Taxonomy" id="84378"/>
    <lineage>
        <taxon>Bacteria</taxon>
        <taxon>Pseudomonadati</taxon>
        <taxon>Spirochaetota</taxon>
        <taxon>Spirochaetia</taxon>
        <taxon>Brachyspirales</taxon>
        <taxon>Brachyspiraceae</taxon>
        <taxon>Brachyspira</taxon>
    </lineage>
</organism>
<evidence type="ECO:0000313" key="3">
    <source>
        <dbReference type="Proteomes" id="UP000238924"/>
    </source>
</evidence>
<accession>A0ABX5B538</accession>
<sequence>MKNKILSIISLLILISLFAISCGDKKGTDPTPPTPNKGIQTYQGNWKVEGKDASGQTVSGTINISSDGTITGNVQGIIGEGQSITKDKITDKGNETYEITMMEQDGFKQVFECTFTSDKAAEWKIKQYGTGVPADGIVAGQGTLTKQ</sequence>
<feature type="chain" id="PRO_5047545145" description="Lipoprotein" evidence="1">
    <location>
        <begin position="22"/>
        <end position="147"/>
    </location>
</feature>
<proteinExistence type="predicted"/>
<evidence type="ECO:0000313" key="2">
    <source>
        <dbReference type="EMBL" id="PPS21427.1"/>
    </source>
</evidence>
<evidence type="ECO:0000256" key="1">
    <source>
        <dbReference type="SAM" id="SignalP"/>
    </source>
</evidence>
<keyword evidence="1" id="KW-0732">Signal</keyword>
<evidence type="ECO:0008006" key="4">
    <source>
        <dbReference type="Google" id="ProtNLM"/>
    </source>
</evidence>
<dbReference type="RefSeq" id="WP_104618866.1">
    <property type="nucleotide sequence ID" value="NZ_JJMJ01000179.1"/>
</dbReference>
<feature type="signal peptide" evidence="1">
    <location>
        <begin position="1"/>
        <end position="21"/>
    </location>
</feature>
<protein>
    <recommendedName>
        <fullName evidence="4">Lipoprotein</fullName>
    </recommendedName>
</protein>
<comment type="caution">
    <text evidence="2">The sequence shown here is derived from an EMBL/GenBank/DDBJ whole genome shotgun (WGS) entry which is preliminary data.</text>
</comment>